<dbReference type="Proteomes" id="UP000094828">
    <property type="component" value="Unassembled WGS sequence"/>
</dbReference>
<dbReference type="AlphaFoldDB" id="A0A1C3E6F4"/>
<sequence>MKTSLATIPSPIMDNHKGYRPMISPLRLSGESPQRTKTSQHVAAEIDQMLHRSPYKELQKLNVTCEDRVARITGFVSSYFTKLIAAEEIQMVTPVGWRVYNHVVVRSPSQETRS</sequence>
<protein>
    <recommendedName>
        <fullName evidence="3">BON domain-containing protein</fullName>
    </recommendedName>
</protein>
<gene>
    <name evidence="1" type="ORF">A6X21_11260</name>
</gene>
<proteinExistence type="predicted"/>
<comment type="caution">
    <text evidence="1">The sequence shown here is derived from an EMBL/GenBank/DDBJ whole genome shotgun (WGS) entry which is preliminary data.</text>
</comment>
<organism evidence="1 2">
    <name type="scientific">Planctopirus hydrillae</name>
    <dbReference type="NCBI Taxonomy" id="1841610"/>
    <lineage>
        <taxon>Bacteria</taxon>
        <taxon>Pseudomonadati</taxon>
        <taxon>Planctomycetota</taxon>
        <taxon>Planctomycetia</taxon>
        <taxon>Planctomycetales</taxon>
        <taxon>Planctomycetaceae</taxon>
        <taxon>Planctopirus</taxon>
    </lineage>
</organism>
<dbReference type="EMBL" id="LYDR01000151">
    <property type="protein sequence ID" value="ODA28816.1"/>
    <property type="molecule type" value="Genomic_DNA"/>
</dbReference>
<evidence type="ECO:0008006" key="3">
    <source>
        <dbReference type="Google" id="ProtNLM"/>
    </source>
</evidence>
<evidence type="ECO:0000313" key="1">
    <source>
        <dbReference type="EMBL" id="ODA28816.1"/>
    </source>
</evidence>
<accession>A0A1C3E6F4</accession>
<reference evidence="1 2" key="1">
    <citation type="submission" date="2016-05" db="EMBL/GenBank/DDBJ databases">
        <title>Genomic and physiological characterization of Planctopirus sp. isolated from fresh water lake.</title>
        <authorList>
            <person name="Subhash Y."/>
            <person name="Ramana C."/>
        </authorList>
    </citation>
    <scope>NUCLEOTIDE SEQUENCE [LARGE SCALE GENOMIC DNA]</scope>
    <source>
        <strain evidence="1 2">JC280</strain>
    </source>
</reference>
<name>A0A1C3E6F4_9PLAN</name>
<evidence type="ECO:0000313" key="2">
    <source>
        <dbReference type="Proteomes" id="UP000094828"/>
    </source>
</evidence>
<keyword evidence="2" id="KW-1185">Reference proteome</keyword>